<keyword evidence="11" id="KW-1185">Reference proteome</keyword>
<name>A0ABQ8K0Q5_9APHY</name>
<dbReference type="Gene3D" id="3.90.430.10">
    <property type="entry name" value="Copper fist DNA-binding domain"/>
    <property type="match status" value="1"/>
</dbReference>
<keyword evidence="6" id="KW-0804">Transcription</keyword>
<dbReference type="RefSeq" id="XP_047773360.1">
    <property type="nucleotide sequence ID" value="XM_047925205.1"/>
</dbReference>
<sequence length="354" mass="37890">MVFIAEKKYACEACIKGHRASVCQHTDRPLYEIKRKGRPVSQCDHCRQLRKSKQVHVKCMCALDRSNDEGYASSSACDCDRTGICHCCTTRTPYSGRKPKTREAKASPTPPSSEREGSAGDYTLGPADFVDAAHLNGHRPLLSRPPEPQLQPQSHELPYGVSSAPACHASGSHHQLEPQPISHGNSCCSHGAPSEQMHMIEGHAPPYALVPLPAQHPSAFPESTPYSFVDLSAPTSELDAWMAAFPTPISVPMQAQSWNTSLCGCGDGCGCLGCPEHDPTAGDAPCMDAHTCRSCLECILVTAPEVQGQDMSTVGGVPGLDGGGQENRSFDMQPFGMQADFYPTSSLVMPGKAP</sequence>
<dbReference type="InterPro" id="IPR036395">
    <property type="entry name" value="Cu_fist_DNA-bd_dom_sf"/>
</dbReference>
<feature type="region of interest" description="Disordered" evidence="8">
    <location>
        <begin position="96"/>
        <end position="184"/>
    </location>
</feature>
<evidence type="ECO:0000256" key="4">
    <source>
        <dbReference type="ARBA" id="ARBA00023008"/>
    </source>
</evidence>
<dbReference type="InterPro" id="IPR051763">
    <property type="entry name" value="Copper_Homeo_Regul"/>
</dbReference>
<dbReference type="PROSITE" id="PS50073">
    <property type="entry name" value="COPPER_FIST_2"/>
    <property type="match status" value="1"/>
</dbReference>
<dbReference type="SMART" id="SM00412">
    <property type="entry name" value="Cu_FIST"/>
    <property type="match status" value="1"/>
</dbReference>
<evidence type="ECO:0000313" key="11">
    <source>
        <dbReference type="Proteomes" id="UP000814176"/>
    </source>
</evidence>
<evidence type="ECO:0000256" key="8">
    <source>
        <dbReference type="SAM" id="MobiDB-lite"/>
    </source>
</evidence>
<dbReference type="Proteomes" id="UP000814176">
    <property type="component" value="Unassembled WGS sequence"/>
</dbReference>
<evidence type="ECO:0000256" key="7">
    <source>
        <dbReference type="ARBA" id="ARBA00023242"/>
    </source>
</evidence>
<keyword evidence="4" id="KW-0186">Copper</keyword>
<comment type="caution">
    <text evidence="10">The sequence shown here is derived from an EMBL/GenBank/DDBJ whole genome shotgun (WGS) entry which is preliminary data.</text>
</comment>
<organism evidence="10 11">
    <name type="scientific">Rhodofomes roseus</name>
    <dbReference type="NCBI Taxonomy" id="34475"/>
    <lineage>
        <taxon>Eukaryota</taxon>
        <taxon>Fungi</taxon>
        <taxon>Dikarya</taxon>
        <taxon>Basidiomycota</taxon>
        <taxon>Agaricomycotina</taxon>
        <taxon>Agaricomycetes</taxon>
        <taxon>Polyporales</taxon>
        <taxon>Rhodofomes</taxon>
    </lineage>
</organism>
<keyword evidence="3" id="KW-0862">Zinc</keyword>
<dbReference type="SMART" id="SM01090">
    <property type="entry name" value="Copper-fist"/>
    <property type="match status" value="1"/>
</dbReference>
<evidence type="ECO:0000313" key="10">
    <source>
        <dbReference type="EMBL" id="KAH9829997.1"/>
    </source>
</evidence>
<dbReference type="GeneID" id="72005937"/>
<gene>
    <name evidence="10" type="ORF">C8Q71DRAFT_788209</name>
</gene>
<keyword evidence="5" id="KW-0805">Transcription regulation</keyword>
<evidence type="ECO:0000256" key="3">
    <source>
        <dbReference type="ARBA" id="ARBA00022833"/>
    </source>
</evidence>
<dbReference type="PROSITE" id="PS01119">
    <property type="entry name" value="COPPER_FIST_1"/>
    <property type="match status" value="1"/>
</dbReference>
<evidence type="ECO:0000256" key="2">
    <source>
        <dbReference type="ARBA" id="ARBA00022723"/>
    </source>
</evidence>
<keyword evidence="7" id="KW-0539">Nucleus</keyword>
<evidence type="ECO:0000256" key="5">
    <source>
        <dbReference type="ARBA" id="ARBA00023015"/>
    </source>
</evidence>
<comment type="subcellular location">
    <subcellularLocation>
        <location evidence="1">Nucleus</location>
    </subcellularLocation>
</comment>
<dbReference type="PANTHER" id="PTHR28088">
    <property type="entry name" value="TRANSCRIPTIONAL ACTIVATOR HAA1-RELATED"/>
    <property type="match status" value="1"/>
</dbReference>
<dbReference type="Pfam" id="PF00649">
    <property type="entry name" value="Copper-fist"/>
    <property type="match status" value="1"/>
</dbReference>
<feature type="domain" description="Copper-fist" evidence="9">
    <location>
        <begin position="1"/>
        <end position="40"/>
    </location>
</feature>
<dbReference type="PANTHER" id="PTHR28088:SF5">
    <property type="entry name" value="TRANSCRIPTIONAL ACTIVATOR HAA1-RELATED"/>
    <property type="match status" value="1"/>
</dbReference>
<keyword evidence="2" id="KW-0479">Metal-binding</keyword>
<accession>A0ABQ8K0Q5</accession>
<proteinExistence type="predicted"/>
<protein>
    <submittedName>
        <fullName evidence="10">Copper fist DNA binding domain-containing protein</fullName>
    </submittedName>
</protein>
<dbReference type="SUPFAM" id="SSF57879">
    <property type="entry name" value="Zinc domain conserved in yeast copper-regulated transcription factors"/>
    <property type="match status" value="1"/>
</dbReference>
<dbReference type="EMBL" id="JADCUA010000034">
    <property type="protein sequence ID" value="KAH9829997.1"/>
    <property type="molecule type" value="Genomic_DNA"/>
</dbReference>
<reference evidence="10 11" key="1">
    <citation type="journal article" date="2021" name="Environ. Microbiol.">
        <title>Gene family expansions and transcriptome signatures uncover fungal adaptations to wood decay.</title>
        <authorList>
            <person name="Hage H."/>
            <person name="Miyauchi S."/>
            <person name="Viragh M."/>
            <person name="Drula E."/>
            <person name="Min B."/>
            <person name="Chaduli D."/>
            <person name="Navarro D."/>
            <person name="Favel A."/>
            <person name="Norest M."/>
            <person name="Lesage-Meessen L."/>
            <person name="Balint B."/>
            <person name="Merenyi Z."/>
            <person name="de Eugenio L."/>
            <person name="Morin E."/>
            <person name="Martinez A.T."/>
            <person name="Baldrian P."/>
            <person name="Stursova M."/>
            <person name="Martinez M.J."/>
            <person name="Novotny C."/>
            <person name="Magnuson J.K."/>
            <person name="Spatafora J.W."/>
            <person name="Maurice S."/>
            <person name="Pangilinan J."/>
            <person name="Andreopoulos W."/>
            <person name="LaButti K."/>
            <person name="Hundley H."/>
            <person name="Na H."/>
            <person name="Kuo A."/>
            <person name="Barry K."/>
            <person name="Lipzen A."/>
            <person name="Henrissat B."/>
            <person name="Riley R."/>
            <person name="Ahrendt S."/>
            <person name="Nagy L.G."/>
            <person name="Grigoriev I.V."/>
            <person name="Martin F."/>
            <person name="Rosso M.N."/>
        </authorList>
    </citation>
    <scope>NUCLEOTIDE SEQUENCE [LARGE SCALE GENOMIC DNA]</scope>
    <source>
        <strain evidence="10 11">CIRM-BRFM 1785</strain>
    </source>
</reference>
<dbReference type="InterPro" id="IPR001083">
    <property type="entry name" value="Cu_fist_DNA-bd_dom"/>
</dbReference>
<evidence type="ECO:0000256" key="6">
    <source>
        <dbReference type="ARBA" id="ARBA00023163"/>
    </source>
</evidence>
<evidence type="ECO:0000256" key="1">
    <source>
        <dbReference type="ARBA" id="ARBA00004123"/>
    </source>
</evidence>
<dbReference type="PRINTS" id="PR00617">
    <property type="entry name" value="COPPERFIST"/>
</dbReference>
<evidence type="ECO:0000259" key="9">
    <source>
        <dbReference type="PROSITE" id="PS50073"/>
    </source>
</evidence>